<keyword evidence="3 5" id="KW-0540">Nuclease</keyword>
<evidence type="ECO:0000256" key="5">
    <source>
        <dbReference type="HAMAP-Rule" id="MF_00651"/>
    </source>
</evidence>
<accession>A0A410W8K3</accession>
<dbReference type="InterPro" id="IPR006641">
    <property type="entry name" value="YqgF/RNaseH-like_dom"/>
</dbReference>
<reference evidence="8 9" key="1">
    <citation type="submission" date="2019-01" db="EMBL/GenBank/DDBJ databases">
        <authorList>
            <person name="Ruckert C."/>
            <person name="Busche T."/>
            <person name="Kalinowski J."/>
        </authorList>
    </citation>
    <scope>NUCLEOTIDE SEQUENCE [LARGE SCALE GENOMIC DNA]</scope>
    <source>
        <strain evidence="8 9">136/3</strain>
    </source>
</reference>
<dbReference type="CDD" id="cd16964">
    <property type="entry name" value="YqgF"/>
    <property type="match status" value="1"/>
</dbReference>
<evidence type="ECO:0000259" key="7">
    <source>
        <dbReference type="SMART" id="SM00732"/>
    </source>
</evidence>
<keyword evidence="4 5" id="KW-0378">Hydrolase</keyword>
<dbReference type="InterPro" id="IPR005227">
    <property type="entry name" value="YqgF"/>
</dbReference>
<dbReference type="GO" id="GO:0004518">
    <property type="term" value="F:nuclease activity"/>
    <property type="evidence" value="ECO:0007669"/>
    <property type="project" value="UniProtKB-KW"/>
</dbReference>
<dbReference type="AlphaFoldDB" id="A0A410W8K3"/>
<dbReference type="GO" id="GO:0000967">
    <property type="term" value="P:rRNA 5'-end processing"/>
    <property type="evidence" value="ECO:0007669"/>
    <property type="project" value="UniProtKB-UniRule"/>
</dbReference>
<evidence type="ECO:0000313" key="9">
    <source>
        <dbReference type="Proteomes" id="UP000288929"/>
    </source>
</evidence>
<keyword evidence="9" id="KW-1185">Reference proteome</keyword>
<evidence type="ECO:0000256" key="2">
    <source>
        <dbReference type="ARBA" id="ARBA00022517"/>
    </source>
</evidence>
<feature type="domain" description="YqgF/RNase H-like" evidence="7">
    <location>
        <begin position="57"/>
        <end position="173"/>
    </location>
</feature>
<dbReference type="InterPro" id="IPR037027">
    <property type="entry name" value="YqgF/RNaseH-like_dom_sf"/>
</dbReference>
<feature type="region of interest" description="Disordered" evidence="6">
    <location>
        <begin position="207"/>
        <end position="227"/>
    </location>
</feature>
<dbReference type="Pfam" id="PF03652">
    <property type="entry name" value="RuvX"/>
    <property type="match status" value="1"/>
</dbReference>
<dbReference type="SUPFAM" id="SSF53098">
    <property type="entry name" value="Ribonuclease H-like"/>
    <property type="match status" value="1"/>
</dbReference>
<dbReference type="PANTHER" id="PTHR33317:SF4">
    <property type="entry name" value="POLYNUCLEOTIDYL TRANSFERASE, RIBONUCLEASE H-LIKE SUPERFAMILY PROTEIN"/>
    <property type="match status" value="1"/>
</dbReference>
<dbReference type="EC" id="3.1.-.-" evidence="5"/>
<name>A0A410W8K3_9CORY</name>
<dbReference type="Gene3D" id="3.30.420.140">
    <property type="entry name" value="YqgF/RNase H-like domain"/>
    <property type="match status" value="1"/>
</dbReference>
<comment type="subcellular location">
    <subcellularLocation>
        <location evidence="5">Cytoplasm</location>
    </subcellularLocation>
</comment>
<dbReference type="PANTHER" id="PTHR33317">
    <property type="entry name" value="POLYNUCLEOTIDYL TRANSFERASE, RIBONUCLEASE H-LIKE SUPERFAMILY PROTEIN"/>
    <property type="match status" value="1"/>
</dbReference>
<dbReference type="GO" id="GO:0005829">
    <property type="term" value="C:cytosol"/>
    <property type="evidence" value="ECO:0007669"/>
    <property type="project" value="TreeGrafter"/>
</dbReference>
<dbReference type="SMART" id="SM00732">
    <property type="entry name" value="YqgFc"/>
    <property type="match status" value="1"/>
</dbReference>
<dbReference type="OrthoDB" id="9790539at2"/>
<protein>
    <recommendedName>
        <fullName evidence="5">Putative pre-16S rRNA nuclease</fullName>
        <ecNumber evidence="5">3.1.-.-</ecNumber>
    </recommendedName>
</protein>
<sequence length="227" mass="24231">MPCAKRLLAKVFSHGRCCIFTGSGRVLSSLLLQTSGVAVFDQSPQPDRPGIADPGPGRRLGIDVGTVRIGVAVSDSDARMATPVETVARVTGFRDEDGADIERILKLALEYQVVEIVVGLPRTLGGQGSASAQHAQLIAKRLRGRVEKLKQQGSLAKGTRVQLGDERLSTVVASQAMRSSGVSAKKARSRIDQAAAVEILQSWLDERSSAMRRQSPKPGPIKGIVRD</sequence>
<dbReference type="HAMAP" id="MF_00651">
    <property type="entry name" value="Nuclease_YqgF"/>
    <property type="match status" value="1"/>
</dbReference>
<keyword evidence="2 5" id="KW-0690">Ribosome biogenesis</keyword>
<dbReference type="NCBIfam" id="TIGR00250">
    <property type="entry name" value="RNAse_H_YqgF"/>
    <property type="match status" value="1"/>
</dbReference>
<comment type="function">
    <text evidence="5">Could be a nuclease involved in processing of the 5'-end of pre-16S rRNA.</text>
</comment>
<dbReference type="Proteomes" id="UP000288929">
    <property type="component" value="Chromosome"/>
</dbReference>
<evidence type="ECO:0000313" key="8">
    <source>
        <dbReference type="EMBL" id="QAU52285.1"/>
    </source>
</evidence>
<keyword evidence="1 5" id="KW-0963">Cytoplasm</keyword>
<gene>
    <name evidence="8" type="primary">yrrK</name>
    <name evidence="8" type="ORF">CPELA_05065</name>
</gene>
<proteinExistence type="inferred from homology"/>
<dbReference type="GO" id="GO:0016788">
    <property type="term" value="F:hydrolase activity, acting on ester bonds"/>
    <property type="evidence" value="ECO:0007669"/>
    <property type="project" value="UniProtKB-UniRule"/>
</dbReference>
<dbReference type="EMBL" id="CP035299">
    <property type="protein sequence ID" value="QAU52285.1"/>
    <property type="molecule type" value="Genomic_DNA"/>
</dbReference>
<evidence type="ECO:0000256" key="4">
    <source>
        <dbReference type="ARBA" id="ARBA00022801"/>
    </source>
</evidence>
<evidence type="ECO:0000256" key="1">
    <source>
        <dbReference type="ARBA" id="ARBA00022490"/>
    </source>
</evidence>
<dbReference type="InterPro" id="IPR012337">
    <property type="entry name" value="RNaseH-like_sf"/>
</dbReference>
<comment type="similarity">
    <text evidence="5">Belongs to the YqgF HJR family.</text>
</comment>
<organism evidence="8 9">
    <name type="scientific">Corynebacterium pelargi</name>
    <dbReference type="NCBI Taxonomy" id="1471400"/>
    <lineage>
        <taxon>Bacteria</taxon>
        <taxon>Bacillati</taxon>
        <taxon>Actinomycetota</taxon>
        <taxon>Actinomycetes</taxon>
        <taxon>Mycobacteriales</taxon>
        <taxon>Corynebacteriaceae</taxon>
        <taxon>Corynebacterium</taxon>
    </lineage>
</organism>
<evidence type="ECO:0000256" key="3">
    <source>
        <dbReference type="ARBA" id="ARBA00022722"/>
    </source>
</evidence>
<evidence type="ECO:0000256" key="6">
    <source>
        <dbReference type="SAM" id="MobiDB-lite"/>
    </source>
</evidence>
<dbReference type="KEGG" id="cpeg:CPELA_05065"/>